<gene>
    <name evidence="2" type="ORF">A5630_12935</name>
</gene>
<dbReference type="CDD" id="cd00093">
    <property type="entry name" value="HTH_XRE"/>
    <property type="match status" value="1"/>
</dbReference>
<dbReference type="Gene3D" id="3.30.450.180">
    <property type="match status" value="1"/>
</dbReference>
<dbReference type="Proteomes" id="UP000093898">
    <property type="component" value="Unassembled WGS sequence"/>
</dbReference>
<dbReference type="GO" id="GO:0003677">
    <property type="term" value="F:DNA binding"/>
    <property type="evidence" value="ECO:0007669"/>
    <property type="project" value="InterPro"/>
</dbReference>
<name>A0A1A3HDQ1_MYCMU</name>
<reference evidence="2 3" key="1">
    <citation type="submission" date="2016-06" db="EMBL/GenBank/DDBJ databases">
        <authorList>
            <person name="Kjaerup R.B."/>
            <person name="Dalgaard T.S."/>
            <person name="Juul-Madsen H.R."/>
        </authorList>
    </citation>
    <scope>NUCLEOTIDE SEQUENCE [LARGE SCALE GENOMIC DNA]</scope>
    <source>
        <strain evidence="2 3">1127319.6</strain>
    </source>
</reference>
<dbReference type="PANTHER" id="PTHR35010">
    <property type="entry name" value="BLL4672 PROTEIN-RELATED"/>
    <property type="match status" value="1"/>
</dbReference>
<dbReference type="SMART" id="SM00530">
    <property type="entry name" value="HTH_XRE"/>
    <property type="match status" value="1"/>
</dbReference>
<protein>
    <submittedName>
        <fullName evidence="2">Transcriptional regulator</fullName>
    </submittedName>
</protein>
<dbReference type="EMBL" id="LZLC01000029">
    <property type="protein sequence ID" value="OBJ45799.1"/>
    <property type="molecule type" value="Genomic_DNA"/>
</dbReference>
<evidence type="ECO:0000259" key="1">
    <source>
        <dbReference type="PROSITE" id="PS50943"/>
    </source>
</evidence>
<sequence>MENMTDARGSGGQQLADFLRSRRAAADTALLPGLVGLGPRRVPGLRREELAEAAGVSLTYYTRLEQGLATNPSTQVLDALARALGLDEAERAHLQRLAAVGDTKVRAGRTQLRPDCVTLLDAMPDIAAVALSPLQDIIAWNRLGHALLAPHLSPAAPYSAEPPNKVAMMFIDAHARSLHREWEAEATLAVASLRYVSAGHVAEADLARLVGNLSVASEDFAQLWAAQPVALCTHGIKRYHHPVVGRLDLHFQILHLPEDNGHRLLLQHAEPGSSDEAALRLLASTTITK</sequence>
<dbReference type="Gene3D" id="1.10.260.40">
    <property type="entry name" value="lambda repressor-like DNA-binding domains"/>
    <property type="match status" value="1"/>
</dbReference>
<dbReference type="InterPro" id="IPR001387">
    <property type="entry name" value="Cro/C1-type_HTH"/>
</dbReference>
<accession>A0A1A3HDQ1</accession>
<dbReference type="AlphaFoldDB" id="A0A1A3HDQ1"/>
<dbReference type="STRING" id="56689.GCA_001291445_06013"/>
<dbReference type="OrthoDB" id="3608749at2"/>
<evidence type="ECO:0000313" key="3">
    <source>
        <dbReference type="Proteomes" id="UP000093898"/>
    </source>
</evidence>
<dbReference type="PROSITE" id="PS50943">
    <property type="entry name" value="HTH_CROC1"/>
    <property type="match status" value="1"/>
</dbReference>
<dbReference type="InterPro" id="IPR041413">
    <property type="entry name" value="MLTR_LBD"/>
</dbReference>
<dbReference type="PANTHER" id="PTHR35010:SF2">
    <property type="entry name" value="BLL4672 PROTEIN"/>
    <property type="match status" value="1"/>
</dbReference>
<dbReference type="Pfam" id="PF13560">
    <property type="entry name" value="HTH_31"/>
    <property type="match status" value="1"/>
</dbReference>
<comment type="caution">
    <text evidence="2">The sequence shown here is derived from an EMBL/GenBank/DDBJ whole genome shotgun (WGS) entry which is preliminary data.</text>
</comment>
<evidence type="ECO:0000313" key="2">
    <source>
        <dbReference type="EMBL" id="OBJ45799.1"/>
    </source>
</evidence>
<dbReference type="Pfam" id="PF17765">
    <property type="entry name" value="MLTR_LBD"/>
    <property type="match status" value="1"/>
</dbReference>
<dbReference type="InterPro" id="IPR010982">
    <property type="entry name" value="Lambda_DNA-bd_dom_sf"/>
</dbReference>
<organism evidence="2 3">
    <name type="scientific">Mycolicibacterium mucogenicum</name>
    <name type="common">Mycobacterium mucogenicum</name>
    <dbReference type="NCBI Taxonomy" id="56689"/>
    <lineage>
        <taxon>Bacteria</taxon>
        <taxon>Bacillati</taxon>
        <taxon>Actinomycetota</taxon>
        <taxon>Actinomycetes</taxon>
        <taxon>Mycobacteriales</taxon>
        <taxon>Mycobacteriaceae</taxon>
        <taxon>Mycolicibacterium</taxon>
    </lineage>
</organism>
<proteinExistence type="predicted"/>
<feature type="domain" description="HTH cro/C1-type" evidence="1">
    <location>
        <begin position="44"/>
        <end position="91"/>
    </location>
</feature>
<dbReference type="SUPFAM" id="SSF47413">
    <property type="entry name" value="lambda repressor-like DNA-binding domains"/>
    <property type="match status" value="1"/>
</dbReference>